<sequence>MALRILAVSAVLAGAGAVELTSATWDEMTAGKSVFLKFFAPWCGHCKSMKPAWDRLMDDFKGSSTSLVADVDCIDSGKDLCEKYGVEGFPTIKHGDPDDLKAYEGGRTYEDLKKFADESLGPQCGPDHMDLCDEKRRKSIEKYQKLTAEELGAKIAKAQSAVETDIPIMKKVIGYLKSGKGKGEL</sequence>
<dbReference type="EMBL" id="HBGE01088512">
    <property type="protein sequence ID" value="CAD9175936.1"/>
    <property type="molecule type" value="Transcribed_RNA"/>
</dbReference>
<comment type="similarity">
    <text evidence="1">Belongs to the protein disulfide isomerase family.</text>
</comment>
<dbReference type="GO" id="GO:0003756">
    <property type="term" value="F:protein disulfide isomerase activity"/>
    <property type="evidence" value="ECO:0007669"/>
    <property type="project" value="TreeGrafter"/>
</dbReference>
<dbReference type="SUPFAM" id="SSF52833">
    <property type="entry name" value="Thioredoxin-like"/>
    <property type="match status" value="1"/>
</dbReference>
<dbReference type="PANTHER" id="PTHR45672">
    <property type="entry name" value="PROTEIN DISULFIDE-ISOMERASE C17H9.14C-RELATED"/>
    <property type="match status" value="1"/>
</dbReference>
<dbReference type="InterPro" id="IPR036249">
    <property type="entry name" value="Thioredoxin-like_sf"/>
</dbReference>
<protein>
    <recommendedName>
        <fullName evidence="4">Thioredoxin domain-containing protein</fullName>
    </recommendedName>
</protein>
<evidence type="ECO:0000256" key="3">
    <source>
        <dbReference type="SAM" id="SignalP"/>
    </source>
</evidence>
<feature type="signal peptide" evidence="3">
    <location>
        <begin position="1"/>
        <end position="17"/>
    </location>
</feature>
<gene>
    <name evidence="5" type="ORF">ACAT0790_LOCUS52705</name>
</gene>
<evidence type="ECO:0000259" key="4">
    <source>
        <dbReference type="PROSITE" id="PS51352"/>
    </source>
</evidence>
<keyword evidence="2 3" id="KW-0732">Signal</keyword>
<evidence type="ECO:0000256" key="2">
    <source>
        <dbReference type="ARBA" id="ARBA00022729"/>
    </source>
</evidence>
<dbReference type="PANTHER" id="PTHR45672:SF3">
    <property type="entry name" value="THIOREDOXIN DOMAIN-CONTAINING PROTEIN 5"/>
    <property type="match status" value="1"/>
</dbReference>
<dbReference type="InterPro" id="IPR051063">
    <property type="entry name" value="PDI"/>
</dbReference>
<name>A0A7S1RUM1_ALECA</name>
<dbReference type="PROSITE" id="PS51352">
    <property type="entry name" value="THIOREDOXIN_2"/>
    <property type="match status" value="1"/>
</dbReference>
<dbReference type="Gene3D" id="3.40.30.10">
    <property type="entry name" value="Glutaredoxin"/>
    <property type="match status" value="1"/>
</dbReference>
<dbReference type="PROSITE" id="PS00194">
    <property type="entry name" value="THIOREDOXIN_1"/>
    <property type="match status" value="1"/>
</dbReference>
<feature type="chain" id="PRO_5031142099" description="Thioredoxin domain-containing protein" evidence="3">
    <location>
        <begin position="18"/>
        <end position="185"/>
    </location>
</feature>
<dbReference type="GO" id="GO:0006457">
    <property type="term" value="P:protein folding"/>
    <property type="evidence" value="ECO:0007669"/>
    <property type="project" value="TreeGrafter"/>
</dbReference>
<accession>A0A7S1RUM1</accession>
<proteinExistence type="inferred from homology"/>
<feature type="domain" description="Thioredoxin" evidence="4">
    <location>
        <begin position="1"/>
        <end position="121"/>
    </location>
</feature>
<reference evidence="5" key="1">
    <citation type="submission" date="2021-01" db="EMBL/GenBank/DDBJ databases">
        <authorList>
            <person name="Corre E."/>
            <person name="Pelletier E."/>
            <person name="Niang G."/>
            <person name="Scheremetjew M."/>
            <person name="Finn R."/>
            <person name="Kale V."/>
            <person name="Holt S."/>
            <person name="Cochrane G."/>
            <person name="Meng A."/>
            <person name="Brown T."/>
            <person name="Cohen L."/>
        </authorList>
    </citation>
    <scope>NUCLEOTIDE SEQUENCE</scope>
    <source>
        <strain evidence="5">OF101</strain>
    </source>
</reference>
<dbReference type="InterPro" id="IPR017937">
    <property type="entry name" value="Thioredoxin_CS"/>
</dbReference>
<evidence type="ECO:0000256" key="1">
    <source>
        <dbReference type="ARBA" id="ARBA00006347"/>
    </source>
</evidence>
<dbReference type="Pfam" id="PF00085">
    <property type="entry name" value="Thioredoxin"/>
    <property type="match status" value="1"/>
</dbReference>
<dbReference type="GO" id="GO:0005783">
    <property type="term" value="C:endoplasmic reticulum"/>
    <property type="evidence" value="ECO:0007669"/>
    <property type="project" value="TreeGrafter"/>
</dbReference>
<organism evidence="5">
    <name type="scientific">Alexandrium catenella</name>
    <name type="common">Red tide dinoflagellate</name>
    <name type="synonym">Gonyaulax catenella</name>
    <dbReference type="NCBI Taxonomy" id="2925"/>
    <lineage>
        <taxon>Eukaryota</taxon>
        <taxon>Sar</taxon>
        <taxon>Alveolata</taxon>
        <taxon>Dinophyceae</taxon>
        <taxon>Gonyaulacales</taxon>
        <taxon>Pyrocystaceae</taxon>
        <taxon>Alexandrium</taxon>
    </lineage>
</organism>
<dbReference type="AlphaFoldDB" id="A0A7S1RUM1"/>
<dbReference type="InterPro" id="IPR013766">
    <property type="entry name" value="Thioredoxin_domain"/>
</dbReference>
<evidence type="ECO:0000313" key="5">
    <source>
        <dbReference type="EMBL" id="CAD9175936.1"/>
    </source>
</evidence>